<feature type="region of interest" description="Disordered" evidence="1">
    <location>
        <begin position="54"/>
        <end position="87"/>
    </location>
</feature>
<protein>
    <submittedName>
        <fullName evidence="3">Uncharacterized protein</fullName>
    </submittedName>
</protein>
<gene>
    <name evidence="3" type="ORF">HannXRQ_Chr06g0170241</name>
</gene>
<organism evidence="3 4">
    <name type="scientific">Helianthus annuus</name>
    <name type="common">Common sunflower</name>
    <dbReference type="NCBI Taxonomy" id="4232"/>
    <lineage>
        <taxon>Eukaryota</taxon>
        <taxon>Viridiplantae</taxon>
        <taxon>Streptophyta</taxon>
        <taxon>Embryophyta</taxon>
        <taxon>Tracheophyta</taxon>
        <taxon>Spermatophyta</taxon>
        <taxon>Magnoliopsida</taxon>
        <taxon>eudicotyledons</taxon>
        <taxon>Gunneridae</taxon>
        <taxon>Pentapetalae</taxon>
        <taxon>asterids</taxon>
        <taxon>campanulids</taxon>
        <taxon>Asterales</taxon>
        <taxon>Asteraceae</taxon>
        <taxon>Asteroideae</taxon>
        <taxon>Heliantheae alliance</taxon>
        <taxon>Heliantheae</taxon>
        <taxon>Helianthus</taxon>
    </lineage>
</organism>
<name>A0A251UHR9_HELAN</name>
<evidence type="ECO:0000313" key="4">
    <source>
        <dbReference type="Proteomes" id="UP000215914"/>
    </source>
</evidence>
<dbReference type="InParanoid" id="A0A251UHR9"/>
<proteinExistence type="predicted"/>
<keyword evidence="2" id="KW-0472">Membrane</keyword>
<dbReference type="EMBL" id="CM007895">
    <property type="protein sequence ID" value="OTG22322.1"/>
    <property type="molecule type" value="Genomic_DNA"/>
</dbReference>
<sequence length="202" mass="22949">MGPYITRIATNLGVFDIYRPEFLHQGPSTAMFELLDLQKAGIVTWTKPYGWRPIQGGPHVPQQSQAPPAEGASIQTEPTQRRHPLPEPLTLESFSGYVEQRFDRLEQLIEALQRSQSKQEDVLRYMMTVQSMRIPDFFRSGHAGVGAPADPDPPFQVFEASSHDSGMWGWLEDAEQQLTFISFAVYFLFCAVLILAFWFVLI</sequence>
<dbReference type="Proteomes" id="UP000215914">
    <property type="component" value="Chromosome 6"/>
</dbReference>
<keyword evidence="4" id="KW-1185">Reference proteome</keyword>
<evidence type="ECO:0000313" key="3">
    <source>
        <dbReference type="EMBL" id="OTG22322.1"/>
    </source>
</evidence>
<reference evidence="4" key="1">
    <citation type="journal article" date="2017" name="Nature">
        <title>The sunflower genome provides insights into oil metabolism, flowering and Asterid evolution.</title>
        <authorList>
            <person name="Badouin H."/>
            <person name="Gouzy J."/>
            <person name="Grassa C.J."/>
            <person name="Murat F."/>
            <person name="Staton S.E."/>
            <person name="Cottret L."/>
            <person name="Lelandais-Briere C."/>
            <person name="Owens G.L."/>
            <person name="Carrere S."/>
            <person name="Mayjonade B."/>
            <person name="Legrand L."/>
            <person name="Gill N."/>
            <person name="Kane N.C."/>
            <person name="Bowers J.E."/>
            <person name="Hubner S."/>
            <person name="Bellec A."/>
            <person name="Berard A."/>
            <person name="Berges H."/>
            <person name="Blanchet N."/>
            <person name="Boniface M.C."/>
            <person name="Brunel D."/>
            <person name="Catrice O."/>
            <person name="Chaidir N."/>
            <person name="Claudel C."/>
            <person name="Donnadieu C."/>
            <person name="Faraut T."/>
            <person name="Fievet G."/>
            <person name="Helmstetter N."/>
            <person name="King M."/>
            <person name="Knapp S.J."/>
            <person name="Lai Z."/>
            <person name="Le Paslier M.C."/>
            <person name="Lippi Y."/>
            <person name="Lorenzon L."/>
            <person name="Mandel J.R."/>
            <person name="Marage G."/>
            <person name="Marchand G."/>
            <person name="Marquand E."/>
            <person name="Bret-Mestries E."/>
            <person name="Morien E."/>
            <person name="Nambeesan S."/>
            <person name="Nguyen T."/>
            <person name="Pegot-Espagnet P."/>
            <person name="Pouilly N."/>
            <person name="Raftis F."/>
            <person name="Sallet E."/>
            <person name="Schiex T."/>
            <person name="Thomas J."/>
            <person name="Vandecasteele C."/>
            <person name="Vares D."/>
            <person name="Vear F."/>
            <person name="Vautrin S."/>
            <person name="Crespi M."/>
            <person name="Mangin B."/>
            <person name="Burke J.M."/>
            <person name="Salse J."/>
            <person name="Munos S."/>
            <person name="Vincourt P."/>
            <person name="Rieseberg L.H."/>
            <person name="Langlade N.B."/>
        </authorList>
    </citation>
    <scope>NUCLEOTIDE SEQUENCE [LARGE SCALE GENOMIC DNA]</scope>
    <source>
        <strain evidence="4">cv. SF193</strain>
    </source>
</reference>
<keyword evidence="2" id="KW-1133">Transmembrane helix</keyword>
<keyword evidence="2" id="KW-0812">Transmembrane</keyword>
<evidence type="ECO:0000256" key="2">
    <source>
        <dbReference type="SAM" id="Phobius"/>
    </source>
</evidence>
<feature type="transmembrane region" description="Helical" evidence="2">
    <location>
        <begin position="180"/>
        <end position="201"/>
    </location>
</feature>
<dbReference type="AlphaFoldDB" id="A0A251UHR9"/>
<accession>A0A251UHR9</accession>
<evidence type="ECO:0000256" key="1">
    <source>
        <dbReference type="SAM" id="MobiDB-lite"/>
    </source>
</evidence>